<accession>A0A5E4S6L7</accession>
<reference evidence="1 2" key="1">
    <citation type="submission" date="2019-08" db="EMBL/GenBank/DDBJ databases">
        <authorList>
            <person name="Peeters C."/>
        </authorList>
    </citation>
    <scope>NUCLEOTIDE SEQUENCE [LARGE SCALE GENOMIC DNA]</scope>
    <source>
        <strain evidence="1 2">LMG 30175</strain>
    </source>
</reference>
<name>A0A5E4S6L7_9BURK</name>
<protein>
    <submittedName>
        <fullName evidence="1">Uncharacterized protein</fullName>
    </submittedName>
</protein>
<organism evidence="1 2">
    <name type="scientific">Pandoraea terrae</name>
    <dbReference type="NCBI Taxonomy" id="1537710"/>
    <lineage>
        <taxon>Bacteria</taxon>
        <taxon>Pseudomonadati</taxon>
        <taxon>Pseudomonadota</taxon>
        <taxon>Betaproteobacteria</taxon>
        <taxon>Burkholderiales</taxon>
        <taxon>Burkholderiaceae</taxon>
        <taxon>Pandoraea</taxon>
    </lineage>
</organism>
<dbReference type="AlphaFoldDB" id="A0A5E4S6L7"/>
<dbReference type="Proteomes" id="UP000414233">
    <property type="component" value="Unassembled WGS sequence"/>
</dbReference>
<keyword evidence="2" id="KW-1185">Reference proteome</keyword>
<dbReference type="EMBL" id="CABPRZ010000002">
    <property type="protein sequence ID" value="VVD70743.1"/>
    <property type="molecule type" value="Genomic_DNA"/>
</dbReference>
<evidence type="ECO:0000313" key="2">
    <source>
        <dbReference type="Proteomes" id="UP000414233"/>
    </source>
</evidence>
<proteinExistence type="predicted"/>
<sequence>MGRDFQQSRSADQANRRFPCLALPITKLPAQLNMCDVILESVLTAQCAQSGDCARHKYVTDASPPHALDLH</sequence>
<gene>
    <name evidence="1" type="ORF">PTE30175_00553</name>
</gene>
<evidence type="ECO:0000313" key="1">
    <source>
        <dbReference type="EMBL" id="VVD70743.1"/>
    </source>
</evidence>